<dbReference type="HAMAP" id="MF_01270">
    <property type="entry name" value="AnhMurNAc_kinase"/>
    <property type="match status" value="1"/>
</dbReference>
<comment type="similarity">
    <text evidence="1">Belongs to the anhydro-N-acetylmuramic acid kinase family.</text>
</comment>
<dbReference type="Proteomes" id="UP000597444">
    <property type="component" value="Unassembled WGS sequence"/>
</dbReference>
<comment type="catalytic activity">
    <reaction evidence="1">
        <text>1,6-anhydro-N-acetyl-beta-muramate + ATP + H2O = N-acetyl-D-muramate 6-phosphate + ADP + H(+)</text>
        <dbReference type="Rhea" id="RHEA:24952"/>
        <dbReference type="ChEBI" id="CHEBI:15377"/>
        <dbReference type="ChEBI" id="CHEBI:15378"/>
        <dbReference type="ChEBI" id="CHEBI:30616"/>
        <dbReference type="ChEBI" id="CHEBI:58690"/>
        <dbReference type="ChEBI" id="CHEBI:58722"/>
        <dbReference type="ChEBI" id="CHEBI:456216"/>
        <dbReference type="EC" id="2.7.1.170"/>
    </reaction>
</comment>
<dbReference type="UniPathway" id="UPA00343"/>
<evidence type="ECO:0000256" key="1">
    <source>
        <dbReference type="HAMAP-Rule" id="MF_01270"/>
    </source>
</evidence>
<keyword evidence="1 2" id="KW-0418">Kinase</keyword>
<dbReference type="Pfam" id="PF03702">
    <property type="entry name" value="AnmK"/>
    <property type="match status" value="1"/>
</dbReference>
<comment type="function">
    <text evidence="1">Catalyzes the specific phosphorylation of 1,6-anhydro-N-acetylmuramic acid (anhMurNAc) with the simultaneous cleavage of the 1,6-anhydro ring, generating MurNAc-6-P. Is required for the utilization of anhMurNAc either imported from the medium or derived from its own cell wall murein, and thus plays a role in cell wall recycling.</text>
</comment>
<dbReference type="CDD" id="cd24050">
    <property type="entry name" value="ASKHA_NBD_ANMK"/>
    <property type="match status" value="1"/>
</dbReference>
<dbReference type="GO" id="GO:0005524">
    <property type="term" value="F:ATP binding"/>
    <property type="evidence" value="ECO:0007669"/>
    <property type="project" value="UniProtKB-UniRule"/>
</dbReference>
<keyword evidence="1" id="KW-0119">Carbohydrate metabolism</keyword>
<dbReference type="SUPFAM" id="SSF53067">
    <property type="entry name" value="Actin-like ATPase domain"/>
    <property type="match status" value="1"/>
</dbReference>
<evidence type="ECO:0000313" key="2">
    <source>
        <dbReference type="EMBL" id="GHO91664.1"/>
    </source>
</evidence>
<dbReference type="GO" id="GO:0016773">
    <property type="term" value="F:phosphotransferase activity, alcohol group as acceptor"/>
    <property type="evidence" value="ECO:0007669"/>
    <property type="project" value="UniProtKB-UniRule"/>
</dbReference>
<keyword evidence="1" id="KW-0067">ATP-binding</keyword>
<dbReference type="PANTHER" id="PTHR30605">
    <property type="entry name" value="ANHYDRO-N-ACETYLMURAMIC ACID KINASE"/>
    <property type="match status" value="1"/>
</dbReference>
<name>A0A8J3IA21_9CHLR</name>
<dbReference type="InterPro" id="IPR005338">
    <property type="entry name" value="Anhydro_N_Ac-Mur_kinase"/>
</dbReference>
<dbReference type="AlphaFoldDB" id="A0A8J3IA21"/>
<keyword evidence="1" id="KW-0808">Transferase</keyword>
<dbReference type="RefSeq" id="WP_220202545.1">
    <property type="nucleotide sequence ID" value="NZ_BNJK01000001.1"/>
</dbReference>
<reference evidence="2" key="1">
    <citation type="submission" date="2020-10" db="EMBL/GenBank/DDBJ databases">
        <title>Taxonomic study of unclassified bacteria belonging to the class Ktedonobacteria.</title>
        <authorList>
            <person name="Yabe S."/>
            <person name="Wang C.M."/>
            <person name="Zheng Y."/>
            <person name="Sakai Y."/>
            <person name="Cavaletti L."/>
            <person name="Monciardini P."/>
            <person name="Donadio S."/>
        </authorList>
    </citation>
    <scope>NUCLEOTIDE SEQUENCE</scope>
    <source>
        <strain evidence="2">ID150040</strain>
    </source>
</reference>
<feature type="binding site" evidence="1">
    <location>
        <begin position="9"/>
        <end position="16"/>
    </location>
    <ligand>
        <name>ATP</name>
        <dbReference type="ChEBI" id="CHEBI:30616"/>
    </ligand>
</feature>
<dbReference type="UniPathway" id="UPA00544"/>
<dbReference type="GO" id="GO:0006040">
    <property type="term" value="P:amino sugar metabolic process"/>
    <property type="evidence" value="ECO:0007669"/>
    <property type="project" value="InterPro"/>
</dbReference>
<dbReference type="InterPro" id="IPR043129">
    <property type="entry name" value="ATPase_NBD"/>
</dbReference>
<dbReference type="NCBIfam" id="NF007148">
    <property type="entry name" value="PRK09585.3-2"/>
    <property type="match status" value="1"/>
</dbReference>
<dbReference type="EMBL" id="BNJK01000001">
    <property type="protein sequence ID" value="GHO91664.1"/>
    <property type="molecule type" value="Genomic_DNA"/>
</dbReference>
<organism evidence="2 3">
    <name type="scientific">Reticulibacter mediterranei</name>
    <dbReference type="NCBI Taxonomy" id="2778369"/>
    <lineage>
        <taxon>Bacteria</taxon>
        <taxon>Bacillati</taxon>
        <taxon>Chloroflexota</taxon>
        <taxon>Ktedonobacteria</taxon>
        <taxon>Ktedonobacterales</taxon>
        <taxon>Reticulibacteraceae</taxon>
        <taxon>Reticulibacter</taxon>
    </lineage>
</organism>
<dbReference type="Gene3D" id="3.30.420.40">
    <property type="match status" value="2"/>
</dbReference>
<protein>
    <recommendedName>
        <fullName evidence="1">Anhydro-N-acetylmuramic acid kinase</fullName>
        <ecNumber evidence="1">2.7.1.170</ecNumber>
    </recommendedName>
    <alternativeName>
        <fullName evidence="1">AnhMurNAc kinase</fullName>
    </alternativeName>
</protein>
<dbReference type="GO" id="GO:0016301">
    <property type="term" value="F:kinase activity"/>
    <property type="evidence" value="ECO:0007669"/>
    <property type="project" value="UniProtKB-KW"/>
</dbReference>
<dbReference type="PANTHER" id="PTHR30605:SF0">
    <property type="entry name" value="ANHYDRO-N-ACETYLMURAMIC ACID KINASE"/>
    <property type="match status" value="1"/>
</dbReference>
<gene>
    <name evidence="1 2" type="primary">anmK</name>
    <name evidence="2" type="ORF">KSF_017120</name>
</gene>
<sequence>MRIIGMNSGTSVDGIDITLCEFTPADEGTLTMRLLAYQELPYDEALRKRILAICQEQVCHLAELTEINFAIGAAFGKAATSFLEAEHIDPTSIDLIASHGQTLYHLVEPGRTLSTLQLGEPAVIANRTGITVAADFRVADMAAGGQGAPLASFLDALMFKDAAKTRALQNIGGIGNVTFLSVGDDPKSAYAFDTGPGNVLIDYAARHFSQGAARFDRDGAMARKGHIDTALLVEALSHPYFMRHPPKTTGRELFGDAFANMLIVEGTKRGLTPEDIIATLTAITVESIASAYRAFGPARVDEVLVSGGGSHNSFLMESLQAALPETNVMPVDISGLPSEAKEAVTFALLGHETLHGRPANLPRCTGAVQAVVLGKIIPGANYRQLFQHLCNTFSGETRKIQKLKFLRQSG</sequence>
<comment type="pathway">
    <text evidence="1">Amino-sugar metabolism; 1,6-anhydro-N-acetylmuramate degradation.</text>
</comment>
<dbReference type="GO" id="GO:0097175">
    <property type="term" value="P:1,6-anhydro-N-acetyl-beta-muramic acid catabolic process"/>
    <property type="evidence" value="ECO:0007669"/>
    <property type="project" value="UniProtKB-UniRule"/>
</dbReference>
<keyword evidence="1" id="KW-0547">Nucleotide-binding</keyword>
<proteinExistence type="inferred from homology"/>
<keyword evidence="3" id="KW-1185">Reference proteome</keyword>
<evidence type="ECO:0000313" key="3">
    <source>
        <dbReference type="Proteomes" id="UP000597444"/>
    </source>
</evidence>
<dbReference type="EC" id="2.7.1.170" evidence="1"/>
<accession>A0A8J3IA21</accession>
<comment type="pathway">
    <text evidence="1">Cell wall biogenesis; peptidoglycan recycling.</text>
</comment>
<dbReference type="GO" id="GO:0009254">
    <property type="term" value="P:peptidoglycan turnover"/>
    <property type="evidence" value="ECO:0007669"/>
    <property type="project" value="UniProtKB-UniRule"/>
</dbReference>
<comment type="caution">
    <text evidence="2">The sequence shown here is derived from an EMBL/GenBank/DDBJ whole genome shotgun (WGS) entry which is preliminary data.</text>
</comment>